<protein>
    <submittedName>
        <fullName evidence="1">Uncharacterized protein</fullName>
    </submittedName>
</protein>
<name>A0A4Z2HTB1_9TELE</name>
<evidence type="ECO:0000313" key="2">
    <source>
        <dbReference type="Proteomes" id="UP000314294"/>
    </source>
</evidence>
<sequence length="66" mass="7404">MKRKPRCRGGEETGECAAELEVMVMVMARLVLSPSRYQFRINPTPLTKNPVPTWSGLPSHPEMTSC</sequence>
<proteinExistence type="predicted"/>
<reference evidence="1 2" key="1">
    <citation type="submission" date="2019-03" db="EMBL/GenBank/DDBJ databases">
        <title>First draft genome of Liparis tanakae, snailfish: a comprehensive survey of snailfish specific genes.</title>
        <authorList>
            <person name="Kim W."/>
            <person name="Song I."/>
            <person name="Jeong J.-H."/>
            <person name="Kim D."/>
            <person name="Kim S."/>
            <person name="Ryu S."/>
            <person name="Song J.Y."/>
            <person name="Lee S.K."/>
        </authorList>
    </citation>
    <scope>NUCLEOTIDE SEQUENCE [LARGE SCALE GENOMIC DNA]</scope>
    <source>
        <tissue evidence="1">Muscle</tissue>
    </source>
</reference>
<dbReference type="AlphaFoldDB" id="A0A4Z2HTB1"/>
<organism evidence="1 2">
    <name type="scientific">Liparis tanakae</name>
    <name type="common">Tanaka's snailfish</name>
    <dbReference type="NCBI Taxonomy" id="230148"/>
    <lineage>
        <taxon>Eukaryota</taxon>
        <taxon>Metazoa</taxon>
        <taxon>Chordata</taxon>
        <taxon>Craniata</taxon>
        <taxon>Vertebrata</taxon>
        <taxon>Euteleostomi</taxon>
        <taxon>Actinopterygii</taxon>
        <taxon>Neopterygii</taxon>
        <taxon>Teleostei</taxon>
        <taxon>Neoteleostei</taxon>
        <taxon>Acanthomorphata</taxon>
        <taxon>Eupercaria</taxon>
        <taxon>Perciformes</taxon>
        <taxon>Cottioidei</taxon>
        <taxon>Cottales</taxon>
        <taxon>Liparidae</taxon>
        <taxon>Liparis</taxon>
    </lineage>
</organism>
<dbReference type="EMBL" id="SRLO01000193">
    <property type="protein sequence ID" value="TNN68234.1"/>
    <property type="molecule type" value="Genomic_DNA"/>
</dbReference>
<keyword evidence="2" id="KW-1185">Reference proteome</keyword>
<dbReference type="Proteomes" id="UP000314294">
    <property type="component" value="Unassembled WGS sequence"/>
</dbReference>
<gene>
    <name evidence="1" type="ORF">EYF80_021556</name>
</gene>
<accession>A0A4Z2HTB1</accession>
<evidence type="ECO:0000313" key="1">
    <source>
        <dbReference type="EMBL" id="TNN68234.1"/>
    </source>
</evidence>
<comment type="caution">
    <text evidence="1">The sequence shown here is derived from an EMBL/GenBank/DDBJ whole genome shotgun (WGS) entry which is preliminary data.</text>
</comment>